<feature type="transmembrane region" description="Helical" evidence="8">
    <location>
        <begin position="191"/>
        <end position="209"/>
    </location>
</feature>
<keyword evidence="3 8" id="KW-0812">Transmembrane</keyword>
<dbReference type="PANTHER" id="PTHR11706">
    <property type="entry name" value="SOLUTE CARRIER PROTEIN FAMILY 11 MEMBER"/>
    <property type="match status" value="1"/>
</dbReference>
<feature type="transmembrane region" description="Helical" evidence="8">
    <location>
        <begin position="322"/>
        <end position="345"/>
    </location>
</feature>
<gene>
    <name evidence="9" type="ORF">NITHO_410002</name>
</gene>
<feature type="transmembrane region" description="Helical" evidence="8">
    <location>
        <begin position="390"/>
        <end position="411"/>
    </location>
</feature>
<comment type="caution">
    <text evidence="9">The sequence shown here is derived from an EMBL/GenBank/DDBJ whole genome shotgun (WGS) entry which is preliminary data.</text>
</comment>
<keyword evidence="10" id="KW-1185">Reference proteome</keyword>
<keyword evidence="4" id="KW-0769">Symport</keyword>
<evidence type="ECO:0000256" key="2">
    <source>
        <dbReference type="ARBA" id="ARBA00022448"/>
    </source>
</evidence>
<dbReference type="OrthoDB" id="141480at2"/>
<feature type="transmembrane region" description="Helical" evidence="8">
    <location>
        <begin position="129"/>
        <end position="148"/>
    </location>
</feature>
<comment type="subcellular location">
    <subcellularLocation>
        <location evidence="1">Membrane</location>
        <topology evidence="1">Multi-pass membrane protein</topology>
    </subcellularLocation>
</comment>
<feature type="region of interest" description="Disordered" evidence="7">
    <location>
        <begin position="1"/>
        <end position="27"/>
    </location>
</feature>
<name>I4EJK8_9BACT</name>
<dbReference type="Pfam" id="PF01566">
    <property type="entry name" value="Nramp"/>
    <property type="match status" value="1"/>
</dbReference>
<dbReference type="GO" id="GO:0015086">
    <property type="term" value="F:cadmium ion transmembrane transporter activity"/>
    <property type="evidence" value="ECO:0007669"/>
    <property type="project" value="TreeGrafter"/>
</dbReference>
<sequence length="465" mass="49314">MSLIPKQRSKIEQPAGEQPAVPARPPAISPGLRMTIKGRSVTLRGLRRPPSGIFRWLAILGPGVIAGAAGNDAGGVATYSQTGARFGYDLLWVLVLITVSLAVVQEMSARLGAATGRGLLDLIRERYGIGWALFAVTVVLVANGGLIMSEFVGIGAAVELLGISKYIVVPIAAALVWYLVVAGSYGRVEKVFLLMTLAFLAYPVADILAKPDWSAVARGAFVPTFHGDPTYVMLLVALLGTTITPYQQIFQQSATVEKGIPRKQYGQERLDTYVGMALSNLVSATIIIATAATLNATGMTNIESPEQAAQALQPVAGDAAQAVFAIGLLGASLLAAAVLPLATSYAVSEAFGFRKGVNLDFRRARIFFGLFTALVIFGAALALIPNLPVIQILVWIQVLNGALLPVILFFIMRLVNEQRLMGNLKNTRLYNILGWVTFTLVTIAVAVVIGQQLLSLAGFEILGGG</sequence>
<dbReference type="RefSeq" id="WP_008479369.1">
    <property type="nucleotide sequence ID" value="NZ_CAGS01000346.1"/>
</dbReference>
<keyword evidence="6 8" id="KW-0472">Membrane</keyword>
<feature type="transmembrane region" description="Helical" evidence="8">
    <location>
        <begin position="90"/>
        <end position="108"/>
    </location>
</feature>
<dbReference type="PANTHER" id="PTHR11706:SF33">
    <property type="entry name" value="NATURAL RESISTANCE-ASSOCIATED MACROPHAGE PROTEIN 2"/>
    <property type="match status" value="1"/>
</dbReference>
<dbReference type="InterPro" id="IPR001046">
    <property type="entry name" value="NRAMP_fam"/>
</dbReference>
<evidence type="ECO:0000256" key="1">
    <source>
        <dbReference type="ARBA" id="ARBA00004141"/>
    </source>
</evidence>
<evidence type="ECO:0000256" key="3">
    <source>
        <dbReference type="ARBA" id="ARBA00022692"/>
    </source>
</evidence>
<dbReference type="GO" id="GO:0005384">
    <property type="term" value="F:manganese ion transmembrane transporter activity"/>
    <property type="evidence" value="ECO:0007669"/>
    <property type="project" value="TreeGrafter"/>
</dbReference>
<feature type="transmembrane region" description="Helical" evidence="8">
    <location>
        <begin position="53"/>
        <end position="70"/>
    </location>
</feature>
<dbReference type="AlphaFoldDB" id="I4EJK8"/>
<feature type="transmembrane region" description="Helical" evidence="8">
    <location>
        <begin position="366"/>
        <end position="384"/>
    </location>
</feature>
<keyword evidence="2" id="KW-0813">Transport</keyword>
<feature type="transmembrane region" description="Helical" evidence="8">
    <location>
        <begin position="432"/>
        <end position="454"/>
    </location>
</feature>
<evidence type="ECO:0000313" key="10">
    <source>
        <dbReference type="Proteomes" id="UP000004221"/>
    </source>
</evidence>
<organism evidence="9 10">
    <name type="scientific">Nitrolancea hollandica Lb</name>
    <dbReference type="NCBI Taxonomy" id="1129897"/>
    <lineage>
        <taxon>Bacteria</taxon>
        <taxon>Pseudomonadati</taxon>
        <taxon>Thermomicrobiota</taxon>
        <taxon>Thermomicrobia</taxon>
        <taxon>Sphaerobacterales</taxon>
        <taxon>Sphaerobacterineae</taxon>
        <taxon>Sphaerobacteraceae</taxon>
        <taxon>Nitrolancea</taxon>
    </lineage>
</organism>
<reference evidence="9 10" key="1">
    <citation type="journal article" date="2012" name="ISME J.">
        <title>Nitrification expanded: discovery, physiology and genomics of a nitrite-oxidizing bacterium from the phylum Chloroflexi.</title>
        <authorList>
            <person name="Sorokin D.Y."/>
            <person name="Lucker S."/>
            <person name="Vejmelkova D."/>
            <person name="Kostrikina N.A."/>
            <person name="Kleerebezem R."/>
            <person name="Rijpstra W.I."/>
            <person name="Damste J.S."/>
            <person name="Le Paslier D."/>
            <person name="Muyzer G."/>
            <person name="Wagner M."/>
            <person name="van Loosdrecht M.C."/>
            <person name="Daims H."/>
        </authorList>
    </citation>
    <scope>NUCLEOTIDE SEQUENCE [LARGE SCALE GENOMIC DNA]</scope>
    <source>
        <strain evidence="10">none</strain>
    </source>
</reference>
<feature type="transmembrane region" description="Helical" evidence="8">
    <location>
        <begin position="229"/>
        <end position="249"/>
    </location>
</feature>
<evidence type="ECO:0000256" key="7">
    <source>
        <dbReference type="SAM" id="MobiDB-lite"/>
    </source>
</evidence>
<dbReference type="EMBL" id="CAGS01000346">
    <property type="protein sequence ID" value="CCF84870.1"/>
    <property type="molecule type" value="Genomic_DNA"/>
</dbReference>
<dbReference type="NCBIfam" id="NF037982">
    <property type="entry name" value="Nramp_1"/>
    <property type="match status" value="1"/>
</dbReference>
<dbReference type="GO" id="GO:0005886">
    <property type="term" value="C:plasma membrane"/>
    <property type="evidence" value="ECO:0007669"/>
    <property type="project" value="TreeGrafter"/>
</dbReference>
<keyword evidence="5 8" id="KW-1133">Transmembrane helix</keyword>
<proteinExistence type="predicted"/>
<dbReference type="GO" id="GO:0015293">
    <property type="term" value="F:symporter activity"/>
    <property type="evidence" value="ECO:0007669"/>
    <property type="project" value="UniProtKB-KW"/>
</dbReference>
<evidence type="ECO:0000256" key="5">
    <source>
        <dbReference type="ARBA" id="ARBA00022989"/>
    </source>
</evidence>
<evidence type="ECO:0000256" key="6">
    <source>
        <dbReference type="ARBA" id="ARBA00023136"/>
    </source>
</evidence>
<evidence type="ECO:0000313" key="9">
    <source>
        <dbReference type="EMBL" id="CCF84870.1"/>
    </source>
</evidence>
<feature type="transmembrane region" description="Helical" evidence="8">
    <location>
        <begin position="154"/>
        <end position="179"/>
    </location>
</feature>
<evidence type="ECO:0000256" key="4">
    <source>
        <dbReference type="ARBA" id="ARBA00022847"/>
    </source>
</evidence>
<evidence type="ECO:0000256" key="8">
    <source>
        <dbReference type="SAM" id="Phobius"/>
    </source>
</evidence>
<accession>I4EJK8</accession>
<dbReference type="GO" id="GO:0034755">
    <property type="term" value="P:iron ion transmembrane transport"/>
    <property type="evidence" value="ECO:0007669"/>
    <property type="project" value="TreeGrafter"/>
</dbReference>
<dbReference type="Proteomes" id="UP000004221">
    <property type="component" value="Unassembled WGS sequence"/>
</dbReference>
<feature type="transmembrane region" description="Helical" evidence="8">
    <location>
        <begin position="270"/>
        <end position="294"/>
    </location>
</feature>
<protein>
    <submittedName>
        <fullName evidence="9">Natural resistance-associated macrophage protein</fullName>
    </submittedName>
</protein>